<accession>A0A1G1YQR0</accession>
<evidence type="ECO:0000313" key="1">
    <source>
        <dbReference type="EMBL" id="OGY54692.1"/>
    </source>
</evidence>
<comment type="caution">
    <text evidence="1">The sequence shown here is derived from an EMBL/GenBank/DDBJ whole genome shotgun (WGS) entry which is preliminary data.</text>
</comment>
<dbReference type="AlphaFoldDB" id="A0A1G1YQR0"/>
<sequence length="148" mass="16814">MKVEIDQSNKVEKTSRDTIIGIAGGGKIFSVVIESGVKKKLQEEFRRRGKPRLFVYRTFIAGAALALKYSGVRPADIIIDIEYVGQDRLLRSIFLEMWSQLSTRIPIVTFVNIGKKSAAHAVSYETMKKNREPDRILRFGELLKLTLK</sequence>
<gene>
    <name evidence="1" type="ORF">A3A24_02395</name>
</gene>
<evidence type="ECO:0000313" key="2">
    <source>
        <dbReference type="Proteomes" id="UP000176512"/>
    </source>
</evidence>
<name>A0A1G1YQR0_9BACT</name>
<dbReference type="Proteomes" id="UP000176512">
    <property type="component" value="Unassembled WGS sequence"/>
</dbReference>
<proteinExistence type="predicted"/>
<dbReference type="EMBL" id="MHIP01000027">
    <property type="protein sequence ID" value="OGY54692.1"/>
    <property type="molecule type" value="Genomic_DNA"/>
</dbReference>
<reference evidence="1 2" key="1">
    <citation type="journal article" date="2016" name="Nat. Commun.">
        <title>Thousands of microbial genomes shed light on interconnected biogeochemical processes in an aquifer system.</title>
        <authorList>
            <person name="Anantharaman K."/>
            <person name="Brown C.T."/>
            <person name="Hug L.A."/>
            <person name="Sharon I."/>
            <person name="Castelle C.J."/>
            <person name="Probst A.J."/>
            <person name="Thomas B.C."/>
            <person name="Singh A."/>
            <person name="Wilkins M.J."/>
            <person name="Karaoz U."/>
            <person name="Brodie E.L."/>
            <person name="Williams K.H."/>
            <person name="Hubbard S.S."/>
            <person name="Banfield J.F."/>
        </authorList>
    </citation>
    <scope>NUCLEOTIDE SEQUENCE [LARGE SCALE GENOMIC DNA]</scope>
</reference>
<protein>
    <submittedName>
        <fullName evidence="1">Uncharacterized protein</fullName>
    </submittedName>
</protein>
<organism evidence="1 2">
    <name type="scientific">Candidatus Buchananbacteria bacterium RIFCSPLOWO2_01_FULL_46_12</name>
    <dbReference type="NCBI Taxonomy" id="1797546"/>
    <lineage>
        <taxon>Bacteria</taxon>
        <taxon>Candidatus Buchananiibacteriota</taxon>
    </lineage>
</organism>